<dbReference type="Proteomes" id="UP001597521">
    <property type="component" value="Unassembled WGS sequence"/>
</dbReference>
<dbReference type="CDD" id="cd00144">
    <property type="entry name" value="MPP_PPP_family"/>
    <property type="match status" value="1"/>
</dbReference>
<keyword evidence="2" id="KW-0378">Hydrolase</keyword>
<dbReference type="PANTHER" id="PTHR42850:SF4">
    <property type="entry name" value="ZINC-DEPENDENT ENDOPOLYPHOSPHATASE"/>
    <property type="match status" value="1"/>
</dbReference>
<dbReference type="EC" id="3.1.-.-" evidence="2"/>
<dbReference type="Gene3D" id="3.60.21.10">
    <property type="match status" value="1"/>
</dbReference>
<evidence type="ECO:0000313" key="3">
    <source>
        <dbReference type="Proteomes" id="UP001597521"/>
    </source>
</evidence>
<proteinExistence type="predicted"/>
<dbReference type="InterPro" id="IPR050126">
    <property type="entry name" value="Ap4A_hydrolase"/>
</dbReference>
<dbReference type="InterPro" id="IPR029052">
    <property type="entry name" value="Metallo-depent_PP-like"/>
</dbReference>
<dbReference type="RefSeq" id="WP_386834166.1">
    <property type="nucleotide sequence ID" value="NZ_JBHUNP010000001.1"/>
</dbReference>
<gene>
    <name evidence="2" type="ORF">ACFSX5_13705</name>
</gene>
<dbReference type="InterPro" id="IPR004843">
    <property type="entry name" value="Calcineurin-like_PHP"/>
</dbReference>
<dbReference type="EMBL" id="JBHUNP010000001">
    <property type="protein sequence ID" value="MFD2648840.1"/>
    <property type="molecule type" value="Genomic_DNA"/>
</dbReference>
<dbReference type="PANTHER" id="PTHR42850">
    <property type="entry name" value="METALLOPHOSPHOESTERASE"/>
    <property type="match status" value="1"/>
</dbReference>
<dbReference type="GO" id="GO:0016787">
    <property type="term" value="F:hydrolase activity"/>
    <property type="evidence" value="ECO:0007669"/>
    <property type="project" value="UniProtKB-KW"/>
</dbReference>
<feature type="domain" description="Calcineurin-like phosphoesterase" evidence="1">
    <location>
        <begin position="32"/>
        <end position="216"/>
    </location>
</feature>
<evidence type="ECO:0000259" key="1">
    <source>
        <dbReference type="Pfam" id="PF00149"/>
    </source>
</evidence>
<reference evidence="3" key="1">
    <citation type="journal article" date="2019" name="Int. J. Syst. Evol. Microbiol.">
        <title>The Global Catalogue of Microorganisms (GCM) 10K type strain sequencing project: providing services to taxonomists for standard genome sequencing and annotation.</title>
        <authorList>
            <consortium name="The Broad Institute Genomics Platform"/>
            <consortium name="The Broad Institute Genome Sequencing Center for Infectious Disease"/>
            <person name="Wu L."/>
            <person name="Ma J."/>
        </authorList>
    </citation>
    <scope>NUCLEOTIDE SEQUENCE [LARGE SCALE GENOMIC DNA]</scope>
    <source>
        <strain evidence="3">CCM 7427</strain>
    </source>
</reference>
<accession>A0ABW5QMH6</accession>
<dbReference type="SUPFAM" id="SSF56300">
    <property type="entry name" value="Metallo-dependent phosphatases"/>
    <property type="match status" value="1"/>
</dbReference>
<name>A0ABW5QMH6_9HYPH</name>
<dbReference type="Pfam" id="PF00149">
    <property type="entry name" value="Metallophos"/>
    <property type="match status" value="1"/>
</dbReference>
<sequence length="260" mass="28252">MITRLTRLLFGKDRKAPRRPRVDLGAMPSALYVIGDVHGCLDQLVRLEKRIVEDAAGIPNGKVIIMLGDYVDRGPSSAAVLDHLLQPPPGRFRRLCLAGNHEVMMLAHAEKPSLPSDWLVNGGDETLTSYGISPDRYVAASMRLRGQILASHIPSAHIDFLATLPVIITMPGYVFAHAGIQPGVPVERQEEEDLLWMRHDPAAVWSGEGPTLVHGHTLVPEPLVLPGRIAVDTGCFATGVLTALRLVAGEEPRFLSVGPR</sequence>
<keyword evidence="3" id="KW-1185">Reference proteome</keyword>
<evidence type="ECO:0000313" key="2">
    <source>
        <dbReference type="EMBL" id="MFD2648840.1"/>
    </source>
</evidence>
<comment type="caution">
    <text evidence="2">The sequence shown here is derived from an EMBL/GenBank/DDBJ whole genome shotgun (WGS) entry which is preliminary data.</text>
</comment>
<protein>
    <submittedName>
        <fullName evidence="2">Metallophosphoesterase family protein</fullName>
        <ecNumber evidence="2">3.1.-.-</ecNumber>
    </submittedName>
</protein>
<organism evidence="2 3">
    <name type="scientific">Devosia albogilva</name>
    <dbReference type="NCBI Taxonomy" id="429726"/>
    <lineage>
        <taxon>Bacteria</taxon>
        <taxon>Pseudomonadati</taxon>
        <taxon>Pseudomonadota</taxon>
        <taxon>Alphaproteobacteria</taxon>
        <taxon>Hyphomicrobiales</taxon>
        <taxon>Devosiaceae</taxon>
        <taxon>Devosia</taxon>
    </lineage>
</organism>